<dbReference type="RefSeq" id="WP_192741915.1">
    <property type="nucleotide sequence ID" value="NZ_JADBEJ010000001.1"/>
</dbReference>
<dbReference type="PROSITE" id="PS50931">
    <property type="entry name" value="HTH_LYSR"/>
    <property type="match status" value="1"/>
</dbReference>
<evidence type="ECO:0000313" key="6">
    <source>
        <dbReference type="EMBL" id="MBE1574247.1"/>
    </source>
</evidence>
<proteinExistence type="inferred from homology"/>
<dbReference type="PANTHER" id="PTHR30126:SF39">
    <property type="entry name" value="HTH-TYPE TRANSCRIPTIONAL REGULATOR CYSL"/>
    <property type="match status" value="1"/>
</dbReference>
<name>A0ABR9L0V0_9PSEU</name>
<dbReference type="PANTHER" id="PTHR30126">
    <property type="entry name" value="HTH-TYPE TRANSCRIPTIONAL REGULATOR"/>
    <property type="match status" value="1"/>
</dbReference>
<keyword evidence="7" id="KW-1185">Reference proteome</keyword>
<comment type="similarity">
    <text evidence="1">Belongs to the LysR transcriptional regulatory family.</text>
</comment>
<evidence type="ECO:0000313" key="7">
    <source>
        <dbReference type="Proteomes" id="UP000656548"/>
    </source>
</evidence>
<keyword evidence="2" id="KW-0805">Transcription regulation</keyword>
<sequence>MTAPELDSLRLLVLVGELGSIGQAAATLGIAQASASKRLSFVERRLGLVLLDRTRRGSVLTPDGRVIAGWARRVLTELDGLLDGAEALRTRHEAGLRVAASMTLAEHLVPGWIGELKRANPGLYLGLEVTNSDQVAALAREGKADLGFVESPGSLPGLTSRKVASDHLVVVVSGPHPWARERRPLTSAELASTPLVVREHGSGTRETVDAALRRAGVGPVKPLLELGSASAVRNAVIAGAGPAVISALDVTGHDLVPVTVEGVDFGRVLRAVWPAGRRLDGPAAQLLALATRQQS</sequence>
<dbReference type="Pfam" id="PF00126">
    <property type="entry name" value="HTH_1"/>
    <property type="match status" value="1"/>
</dbReference>
<dbReference type="Pfam" id="PF03466">
    <property type="entry name" value="LysR_substrate"/>
    <property type="match status" value="1"/>
</dbReference>
<dbReference type="Gene3D" id="3.40.190.290">
    <property type="match status" value="1"/>
</dbReference>
<evidence type="ECO:0000259" key="5">
    <source>
        <dbReference type="PROSITE" id="PS50931"/>
    </source>
</evidence>
<dbReference type="SUPFAM" id="SSF46785">
    <property type="entry name" value="Winged helix' DNA-binding domain"/>
    <property type="match status" value="1"/>
</dbReference>
<protein>
    <submittedName>
        <fullName evidence="6">DNA-binding transcriptional LysR family regulator</fullName>
    </submittedName>
</protein>
<feature type="domain" description="HTH lysR-type" evidence="5">
    <location>
        <begin position="4"/>
        <end position="61"/>
    </location>
</feature>
<dbReference type="InterPro" id="IPR000847">
    <property type="entry name" value="LysR_HTH_N"/>
</dbReference>
<comment type="caution">
    <text evidence="6">The sequence shown here is derived from an EMBL/GenBank/DDBJ whole genome shotgun (WGS) entry which is preliminary data.</text>
</comment>
<gene>
    <name evidence="6" type="ORF">H4W30_001276</name>
</gene>
<dbReference type="SUPFAM" id="SSF53850">
    <property type="entry name" value="Periplasmic binding protein-like II"/>
    <property type="match status" value="1"/>
</dbReference>
<accession>A0ABR9L0V0</accession>
<evidence type="ECO:0000256" key="1">
    <source>
        <dbReference type="ARBA" id="ARBA00009437"/>
    </source>
</evidence>
<dbReference type="EMBL" id="JADBEJ010000001">
    <property type="protein sequence ID" value="MBE1574247.1"/>
    <property type="molecule type" value="Genomic_DNA"/>
</dbReference>
<dbReference type="InterPro" id="IPR036390">
    <property type="entry name" value="WH_DNA-bd_sf"/>
</dbReference>
<evidence type="ECO:0000256" key="4">
    <source>
        <dbReference type="ARBA" id="ARBA00023163"/>
    </source>
</evidence>
<evidence type="ECO:0000256" key="2">
    <source>
        <dbReference type="ARBA" id="ARBA00023015"/>
    </source>
</evidence>
<dbReference type="InterPro" id="IPR036388">
    <property type="entry name" value="WH-like_DNA-bd_sf"/>
</dbReference>
<evidence type="ECO:0000256" key="3">
    <source>
        <dbReference type="ARBA" id="ARBA00023125"/>
    </source>
</evidence>
<dbReference type="Gene3D" id="1.10.10.10">
    <property type="entry name" value="Winged helix-like DNA-binding domain superfamily/Winged helix DNA-binding domain"/>
    <property type="match status" value="1"/>
</dbReference>
<reference evidence="6 7" key="1">
    <citation type="submission" date="2020-10" db="EMBL/GenBank/DDBJ databases">
        <title>Sequencing the genomes of 1000 actinobacteria strains.</title>
        <authorList>
            <person name="Klenk H.-P."/>
        </authorList>
    </citation>
    <scope>NUCLEOTIDE SEQUENCE [LARGE SCALE GENOMIC DNA]</scope>
    <source>
        <strain evidence="6 7">DSM 46661</strain>
    </source>
</reference>
<dbReference type="Proteomes" id="UP000656548">
    <property type="component" value="Unassembled WGS sequence"/>
</dbReference>
<keyword evidence="4" id="KW-0804">Transcription</keyword>
<dbReference type="GO" id="GO:0003677">
    <property type="term" value="F:DNA binding"/>
    <property type="evidence" value="ECO:0007669"/>
    <property type="project" value="UniProtKB-KW"/>
</dbReference>
<keyword evidence="3 6" id="KW-0238">DNA-binding</keyword>
<organism evidence="6 7">
    <name type="scientific">Amycolatopsis roodepoortensis</name>
    <dbReference type="NCBI Taxonomy" id="700274"/>
    <lineage>
        <taxon>Bacteria</taxon>
        <taxon>Bacillati</taxon>
        <taxon>Actinomycetota</taxon>
        <taxon>Actinomycetes</taxon>
        <taxon>Pseudonocardiales</taxon>
        <taxon>Pseudonocardiaceae</taxon>
        <taxon>Amycolatopsis</taxon>
    </lineage>
</organism>
<dbReference type="InterPro" id="IPR005119">
    <property type="entry name" value="LysR_subst-bd"/>
</dbReference>